<protein>
    <submittedName>
        <fullName evidence="2">Leucine, glutamate and lysine rich 1</fullName>
    </submittedName>
</protein>
<evidence type="ECO:0000256" key="1">
    <source>
        <dbReference type="SAM" id="Coils"/>
    </source>
</evidence>
<organism evidence="2 3">
    <name type="scientific">Zosterops lateralis melanops</name>
    <dbReference type="NCBI Taxonomy" id="1220523"/>
    <lineage>
        <taxon>Eukaryota</taxon>
        <taxon>Metazoa</taxon>
        <taxon>Chordata</taxon>
        <taxon>Craniata</taxon>
        <taxon>Vertebrata</taxon>
        <taxon>Euteleostomi</taxon>
        <taxon>Archelosauria</taxon>
        <taxon>Archosauria</taxon>
        <taxon>Dinosauria</taxon>
        <taxon>Saurischia</taxon>
        <taxon>Theropoda</taxon>
        <taxon>Coelurosauria</taxon>
        <taxon>Aves</taxon>
        <taxon>Neognathae</taxon>
        <taxon>Neoaves</taxon>
        <taxon>Telluraves</taxon>
        <taxon>Australaves</taxon>
        <taxon>Passeriformes</taxon>
        <taxon>Sylvioidea</taxon>
        <taxon>Zosteropidae</taxon>
        <taxon>Zosterops</taxon>
    </lineage>
</organism>
<dbReference type="Ensembl" id="ENSZLMT00000006082.1">
    <property type="protein sequence ID" value="ENSZLMP00000005903.1"/>
    <property type="gene ID" value="ENSZLMG00000004169.1"/>
</dbReference>
<keyword evidence="1" id="KW-0175">Coiled coil</keyword>
<feature type="coiled-coil region" evidence="1">
    <location>
        <begin position="28"/>
        <end position="65"/>
    </location>
</feature>
<dbReference type="PANTHER" id="PTHR34251">
    <property type="entry name" value="LEUCINE-, GLUTAMATE- AND LYSINE-RICH PROTEIN 1"/>
    <property type="match status" value="1"/>
</dbReference>
<accession>A0A8D2QNV5</accession>
<evidence type="ECO:0000313" key="3">
    <source>
        <dbReference type="Proteomes" id="UP000694401"/>
    </source>
</evidence>
<keyword evidence="3" id="KW-1185">Reference proteome</keyword>
<dbReference type="Proteomes" id="UP000694401">
    <property type="component" value="Unassembled WGS sequence"/>
</dbReference>
<reference evidence="2" key="1">
    <citation type="submission" date="2025-08" db="UniProtKB">
        <authorList>
            <consortium name="Ensembl"/>
        </authorList>
    </citation>
    <scope>IDENTIFICATION</scope>
</reference>
<evidence type="ECO:0000313" key="2">
    <source>
        <dbReference type="Ensembl" id="ENSZLMP00000005903.1"/>
    </source>
</evidence>
<dbReference type="InterPro" id="IPR038799">
    <property type="entry name" value="LEKR1"/>
</dbReference>
<dbReference type="PANTHER" id="PTHR34251:SF1">
    <property type="entry name" value="LEUCINE, GLUTAMATE AND LYSINE RICH 1"/>
    <property type="match status" value="1"/>
</dbReference>
<proteinExistence type="predicted"/>
<dbReference type="AlphaFoldDB" id="A0A8D2QNV5"/>
<sequence>MPRDQTVCKYCGVSYLTLHEFKVMEDKVKAMEKEIKVYKGSLEREQRLQAELKALHHDLERCRAESESKTER</sequence>
<reference evidence="2" key="2">
    <citation type="submission" date="2025-09" db="UniProtKB">
        <authorList>
            <consortium name="Ensembl"/>
        </authorList>
    </citation>
    <scope>IDENTIFICATION</scope>
</reference>
<name>A0A8D2QNV5_ZOSLA</name>